<name>B4NS14_DROSI</name>
<evidence type="ECO:0000313" key="1">
    <source>
        <dbReference type="EMBL" id="EDX15392.1"/>
    </source>
</evidence>
<dbReference type="Proteomes" id="UP000000304">
    <property type="component" value="Unassembled WGS sequence"/>
</dbReference>
<dbReference type="OMA" id="DLYVRHN"/>
<sequence length="280" mass="30848">MEHSDPMPYQQLSTLSPTTALYSNFNNFSEAGNAERLRLNKTGSQVHSLYVGDGQVQNASEPLSFSSHLNLHQYVRTTANSTFNSRNRYIPYYNNRSYSASTTGFPIASTPLINHAHIQDQQGAASYQTIVPYYQTASHFAQQQTTLASVAPIVDNSFVESTTCSKAGITSHNIKMNMIPPNELLPCTRSATTAVTIQRSSGEDGGDKEGHTFAKITEMSDAVTLQITNLDYSLDESHIRSFLLNQLKPITPVVSLVFEGSSYAKVTVPDLYVRHNPNSN</sequence>
<dbReference type="HOGENOM" id="CLU_1009236_0_0_1"/>
<dbReference type="EMBL" id="CH981770">
    <property type="protein sequence ID" value="EDX15392.1"/>
    <property type="molecule type" value="Genomic_DNA"/>
</dbReference>
<proteinExistence type="predicted"/>
<evidence type="ECO:0000313" key="2">
    <source>
        <dbReference type="Proteomes" id="UP000000304"/>
    </source>
</evidence>
<accession>B4NS14</accession>
<dbReference type="STRING" id="7240.B4NS14"/>
<dbReference type="Bgee" id="FBgn0195703">
    <property type="expression patterns" value="Expressed in female reproductive system and 3 other cell types or tissues"/>
</dbReference>
<keyword evidence="2" id="KW-1185">Reference proteome</keyword>
<dbReference type="AlphaFoldDB" id="B4NS14"/>
<organism evidence="1 2">
    <name type="scientific">Drosophila simulans</name>
    <name type="common">Fruit fly</name>
    <dbReference type="NCBI Taxonomy" id="7240"/>
    <lineage>
        <taxon>Eukaryota</taxon>
        <taxon>Metazoa</taxon>
        <taxon>Ecdysozoa</taxon>
        <taxon>Arthropoda</taxon>
        <taxon>Hexapoda</taxon>
        <taxon>Insecta</taxon>
        <taxon>Pterygota</taxon>
        <taxon>Neoptera</taxon>
        <taxon>Endopterygota</taxon>
        <taxon>Diptera</taxon>
        <taxon>Brachycera</taxon>
        <taxon>Muscomorpha</taxon>
        <taxon>Ephydroidea</taxon>
        <taxon>Drosophilidae</taxon>
        <taxon>Drosophila</taxon>
        <taxon>Sophophora</taxon>
    </lineage>
</organism>
<protein>
    <submittedName>
        <fullName evidence="1">GD12042</fullName>
    </submittedName>
</protein>
<reference evidence="1 2" key="1">
    <citation type="journal article" date="2007" name="Nature">
        <title>Evolution of genes and genomes on the Drosophila phylogeny.</title>
        <authorList>
            <consortium name="Drosophila 12 Genomes Consortium"/>
            <person name="Clark A.G."/>
            <person name="Eisen M.B."/>
            <person name="Smith D.R."/>
            <person name="Bergman C.M."/>
            <person name="Oliver B."/>
            <person name="Markow T.A."/>
            <person name="Kaufman T.C."/>
            <person name="Kellis M."/>
            <person name="Gelbart W."/>
            <person name="Iyer V.N."/>
            <person name="Pollard D.A."/>
            <person name="Sackton T.B."/>
            <person name="Larracuente A.M."/>
            <person name="Singh N.D."/>
            <person name="Abad J.P."/>
            <person name="Abt D.N."/>
            <person name="Adryan B."/>
            <person name="Aguade M."/>
            <person name="Akashi H."/>
            <person name="Anderson W.W."/>
            <person name="Aquadro C.F."/>
            <person name="Ardell D.H."/>
            <person name="Arguello R."/>
            <person name="Artieri C.G."/>
            <person name="Barbash D.A."/>
            <person name="Barker D."/>
            <person name="Barsanti P."/>
            <person name="Batterham P."/>
            <person name="Batzoglou S."/>
            <person name="Begun D."/>
            <person name="Bhutkar A."/>
            <person name="Blanco E."/>
            <person name="Bosak S.A."/>
            <person name="Bradley R.K."/>
            <person name="Brand A.D."/>
            <person name="Brent M.R."/>
            <person name="Brooks A.N."/>
            <person name="Brown R.H."/>
            <person name="Butlin R.K."/>
            <person name="Caggese C."/>
            <person name="Calvi B.R."/>
            <person name="Bernardo de Carvalho A."/>
            <person name="Caspi A."/>
            <person name="Castrezana S."/>
            <person name="Celniker S.E."/>
            <person name="Chang J.L."/>
            <person name="Chapple C."/>
            <person name="Chatterji S."/>
            <person name="Chinwalla A."/>
            <person name="Civetta A."/>
            <person name="Clifton S.W."/>
            <person name="Comeron J.M."/>
            <person name="Costello J.C."/>
            <person name="Coyne J.A."/>
            <person name="Daub J."/>
            <person name="David R.G."/>
            <person name="Delcher A.L."/>
            <person name="Delehaunty K."/>
            <person name="Do C.B."/>
            <person name="Ebling H."/>
            <person name="Edwards K."/>
            <person name="Eickbush T."/>
            <person name="Evans J.D."/>
            <person name="Filipski A."/>
            <person name="Findeiss S."/>
            <person name="Freyhult E."/>
            <person name="Fulton L."/>
            <person name="Fulton R."/>
            <person name="Garcia A.C."/>
            <person name="Gardiner A."/>
            <person name="Garfield D.A."/>
            <person name="Garvin B.E."/>
            <person name="Gibson G."/>
            <person name="Gilbert D."/>
            <person name="Gnerre S."/>
            <person name="Godfrey J."/>
            <person name="Good R."/>
            <person name="Gotea V."/>
            <person name="Gravely B."/>
            <person name="Greenberg A.J."/>
            <person name="Griffiths-Jones S."/>
            <person name="Gross S."/>
            <person name="Guigo R."/>
            <person name="Gustafson E.A."/>
            <person name="Haerty W."/>
            <person name="Hahn M.W."/>
            <person name="Halligan D.L."/>
            <person name="Halpern A.L."/>
            <person name="Halter G.M."/>
            <person name="Han M.V."/>
            <person name="Heger A."/>
            <person name="Hillier L."/>
            <person name="Hinrichs A.S."/>
            <person name="Holmes I."/>
            <person name="Hoskins R.A."/>
            <person name="Hubisz M.J."/>
            <person name="Hultmark D."/>
            <person name="Huntley M.A."/>
            <person name="Jaffe D.B."/>
            <person name="Jagadeeshan S."/>
            <person name="Jeck W.R."/>
            <person name="Johnson J."/>
            <person name="Jones C.D."/>
            <person name="Jordan W.C."/>
            <person name="Karpen G.H."/>
            <person name="Kataoka E."/>
            <person name="Keightley P.D."/>
            <person name="Kheradpour P."/>
            <person name="Kirkness E.F."/>
            <person name="Koerich L.B."/>
            <person name="Kristiansen K."/>
            <person name="Kudrna D."/>
            <person name="Kulathinal R.J."/>
            <person name="Kumar S."/>
            <person name="Kwok R."/>
            <person name="Lander E."/>
            <person name="Langley C.H."/>
            <person name="Lapoint R."/>
            <person name="Lazzaro B.P."/>
            <person name="Lee S.J."/>
            <person name="Levesque L."/>
            <person name="Li R."/>
            <person name="Lin C.F."/>
            <person name="Lin M.F."/>
            <person name="Lindblad-Toh K."/>
            <person name="Llopart A."/>
            <person name="Long M."/>
            <person name="Low L."/>
            <person name="Lozovsky E."/>
            <person name="Lu J."/>
            <person name="Luo M."/>
            <person name="Machado C.A."/>
            <person name="Makalowski W."/>
            <person name="Marzo M."/>
            <person name="Matsuda M."/>
            <person name="Matzkin L."/>
            <person name="McAllister B."/>
            <person name="McBride C.S."/>
            <person name="McKernan B."/>
            <person name="McKernan K."/>
            <person name="Mendez-Lago M."/>
            <person name="Minx P."/>
            <person name="Mollenhauer M.U."/>
            <person name="Montooth K."/>
            <person name="Mount S.M."/>
            <person name="Mu X."/>
            <person name="Myers E."/>
            <person name="Negre B."/>
            <person name="Newfeld S."/>
            <person name="Nielsen R."/>
            <person name="Noor M.A."/>
            <person name="O'Grady P."/>
            <person name="Pachter L."/>
            <person name="Papaceit M."/>
            <person name="Parisi M.J."/>
            <person name="Parisi M."/>
            <person name="Parts L."/>
            <person name="Pedersen J.S."/>
            <person name="Pesole G."/>
            <person name="Phillippy A.M."/>
            <person name="Ponting C.P."/>
            <person name="Pop M."/>
            <person name="Porcelli D."/>
            <person name="Powell J.R."/>
            <person name="Prohaska S."/>
            <person name="Pruitt K."/>
            <person name="Puig M."/>
            <person name="Quesneville H."/>
            <person name="Ram K.R."/>
            <person name="Rand D."/>
            <person name="Rasmussen M.D."/>
            <person name="Reed L.K."/>
            <person name="Reenan R."/>
            <person name="Reily A."/>
            <person name="Remington K.A."/>
            <person name="Rieger T.T."/>
            <person name="Ritchie M.G."/>
            <person name="Robin C."/>
            <person name="Rogers Y.H."/>
            <person name="Rohde C."/>
            <person name="Rozas J."/>
            <person name="Rubenfield M.J."/>
            <person name="Ruiz A."/>
            <person name="Russo S."/>
            <person name="Salzberg S.L."/>
            <person name="Sanchez-Gracia A."/>
            <person name="Saranga D.J."/>
            <person name="Sato H."/>
            <person name="Schaeffer S.W."/>
            <person name="Schatz M.C."/>
            <person name="Schlenke T."/>
            <person name="Schwartz R."/>
            <person name="Segarra C."/>
            <person name="Singh R.S."/>
            <person name="Sirot L."/>
            <person name="Sirota M."/>
            <person name="Sisneros N.B."/>
            <person name="Smith C.D."/>
            <person name="Smith T.F."/>
            <person name="Spieth J."/>
            <person name="Stage D.E."/>
            <person name="Stark A."/>
            <person name="Stephan W."/>
            <person name="Strausberg R.L."/>
            <person name="Strempel S."/>
            <person name="Sturgill D."/>
            <person name="Sutton G."/>
            <person name="Sutton G.G."/>
            <person name="Tao W."/>
            <person name="Teichmann S."/>
            <person name="Tobari Y.N."/>
            <person name="Tomimura Y."/>
            <person name="Tsolas J.M."/>
            <person name="Valente V.L."/>
            <person name="Venter E."/>
            <person name="Venter J.C."/>
            <person name="Vicario S."/>
            <person name="Vieira F.G."/>
            <person name="Vilella A.J."/>
            <person name="Villasante A."/>
            <person name="Walenz B."/>
            <person name="Wang J."/>
            <person name="Wasserman M."/>
            <person name="Watts T."/>
            <person name="Wilson D."/>
            <person name="Wilson R.K."/>
            <person name="Wing R.A."/>
            <person name="Wolfner M.F."/>
            <person name="Wong A."/>
            <person name="Wong G.K."/>
            <person name="Wu C.I."/>
            <person name="Wu G."/>
            <person name="Yamamoto D."/>
            <person name="Yang H.P."/>
            <person name="Yang S.P."/>
            <person name="Yorke J.A."/>
            <person name="Yoshida K."/>
            <person name="Zdobnov E."/>
            <person name="Zhang P."/>
            <person name="Zhang Y."/>
            <person name="Zimin A.V."/>
            <person name="Baldwin J."/>
            <person name="Abdouelleil A."/>
            <person name="Abdulkadir J."/>
            <person name="Abebe A."/>
            <person name="Abera B."/>
            <person name="Abreu J."/>
            <person name="Acer S.C."/>
            <person name="Aftuck L."/>
            <person name="Alexander A."/>
            <person name="An P."/>
            <person name="Anderson E."/>
            <person name="Anderson S."/>
            <person name="Arachi H."/>
            <person name="Azer M."/>
            <person name="Bachantsang P."/>
            <person name="Barry A."/>
            <person name="Bayul T."/>
            <person name="Berlin A."/>
            <person name="Bessette D."/>
            <person name="Bloom T."/>
            <person name="Blye J."/>
            <person name="Boguslavskiy L."/>
            <person name="Bonnet C."/>
            <person name="Boukhgalter B."/>
            <person name="Bourzgui I."/>
            <person name="Brown A."/>
            <person name="Cahill P."/>
            <person name="Channer S."/>
            <person name="Cheshatsang Y."/>
            <person name="Chuda L."/>
            <person name="Citroen M."/>
            <person name="Collymore A."/>
            <person name="Cooke P."/>
            <person name="Costello M."/>
            <person name="D'Aco K."/>
            <person name="Daza R."/>
            <person name="De Haan G."/>
            <person name="DeGray S."/>
            <person name="DeMaso C."/>
            <person name="Dhargay N."/>
            <person name="Dooley K."/>
            <person name="Dooley E."/>
            <person name="Doricent M."/>
            <person name="Dorje P."/>
            <person name="Dorjee K."/>
            <person name="Dupes A."/>
            <person name="Elong R."/>
            <person name="Falk J."/>
            <person name="Farina A."/>
            <person name="Faro S."/>
            <person name="Ferguson D."/>
            <person name="Fisher S."/>
            <person name="Foley C.D."/>
            <person name="Franke A."/>
            <person name="Friedrich D."/>
            <person name="Gadbois L."/>
            <person name="Gearin G."/>
            <person name="Gearin C.R."/>
            <person name="Giannoukos G."/>
            <person name="Goode T."/>
            <person name="Graham J."/>
            <person name="Grandbois E."/>
            <person name="Grewal S."/>
            <person name="Gyaltsen K."/>
            <person name="Hafez N."/>
            <person name="Hagos B."/>
            <person name="Hall J."/>
            <person name="Henson C."/>
            <person name="Hollinger A."/>
            <person name="Honan T."/>
            <person name="Huard M.D."/>
            <person name="Hughes L."/>
            <person name="Hurhula B."/>
            <person name="Husby M.E."/>
            <person name="Kamat A."/>
            <person name="Kanga B."/>
            <person name="Kashin S."/>
            <person name="Khazanovich D."/>
            <person name="Kisner P."/>
            <person name="Lance K."/>
            <person name="Lara M."/>
            <person name="Lee W."/>
            <person name="Lennon N."/>
            <person name="Letendre F."/>
            <person name="LeVine R."/>
            <person name="Lipovsky A."/>
            <person name="Liu X."/>
            <person name="Liu J."/>
            <person name="Liu S."/>
            <person name="Lokyitsang T."/>
            <person name="Lokyitsang Y."/>
            <person name="Lubonja R."/>
            <person name="Lui A."/>
            <person name="MacDonald P."/>
            <person name="Magnisalis V."/>
            <person name="Maru K."/>
            <person name="Matthews C."/>
            <person name="McCusker W."/>
            <person name="McDonough S."/>
            <person name="Mehta T."/>
            <person name="Meldrim J."/>
            <person name="Meneus L."/>
            <person name="Mihai O."/>
            <person name="Mihalev A."/>
            <person name="Mihova T."/>
            <person name="Mittelman R."/>
            <person name="Mlenga V."/>
            <person name="Montmayeur A."/>
            <person name="Mulrain L."/>
            <person name="Navidi A."/>
            <person name="Naylor J."/>
            <person name="Negash T."/>
            <person name="Nguyen T."/>
            <person name="Nguyen N."/>
            <person name="Nicol R."/>
            <person name="Norbu C."/>
            <person name="Norbu N."/>
            <person name="Novod N."/>
            <person name="O'Neill B."/>
            <person name="Osman S."/>
            <person name="Markiewicz E."/>
            <person name="Oyono O.L."/>
            <person name="Patti C."/>
            <person name="Phunkhang P."/>
            <person name="Pierre F."/>
            <person name="Priest M."/>
            <person name="Raghuraman S."/>
            <person name="Rege F."/>
            <person name="Reyes R."/>
            <person name="Rise C."/>
            <person name="Rogov P."/>
            <person name="Ross K."/>
            <person name="Ryan E."/>
            <person name="Settipalli S."/>
            <person name="Shea T."/>
            <person name="Sherpa N."/>
            <person name="Shi L."/>
            <person name="Shih D."/>
            <person name="Sparrow T."/>
            <person name="Spaulding J."/>
            <person name="Stalker J."/>
            <person name="Stange-Thomann N."/>
            <person name="Stavropoulos S."/>
            <person name="Stone C."/>
            <person name="Strader C."/>
            <person name="Tesfaye S."/>
            <person name="Thomson T."/>
            <person name="Thoulutsang Y."/>
            <person name="Thoulutsang D."/>
            <person name="Topham K."/>
            <person name="Topping I."/>
            <person name="Tsamla T."/>
            <person name="Vassiliev H."/>
            <person name="Vo A."/>
            <person name="Wangchuk T."/>
            <person name="Wangdi T."/>
            <person name="Weiand M."/>
            <person name="Wilkinson J."/>
            <person name="Wilson A."/>
            <person name="Yadav S."/>
            <person name="Young G."/>
            <person name="Yu Q."/>
            <person name="Zembek L."/>
            <person name="Zhong D."/>
            <person name="Zimmer A."/>
            <person name="Zwirko Z."/>
            <person name="Jaffe D.B."/>
            <person name="Alvarez P."/>
            <person name="Brockman W."/>
            <person name="Butler J."/>
            <person name="Chin C."/>
            <person name="Gnerre S."/>
            <person name="Grabherr M."/>
            <person name="Kleber M."/>
            <person name="Mauceli E."/>
            <person name="MacCallum I."/>
        </authorList>
    </citation>
    <scope>NUCLEOTIDE SEQUENCE [LARGE SCALE GENOMIC DNA]</scope>
    <source>
        <strain evidence="2">white501</strain>
    </source>
</reference>
<dbReference type="OrthoDB" id="549353at2759"/>
<dbReference type="PhylomeDB" id="B4NS14"/>
<gene>
    <name evidence="1" type="primary">Dsim\GD12042</name>
    <name evidence="1" type="ORF">Dsim_GD12042</name>
</gene>